<dbReference type="GO" id="GO:0003700">
    <property type="term" value="F:DNA-binding transcription factor activity"/>
    <property type="evidence" value="ECO:0007669"/>
    <property type="project" value="InterPro"/>
</dbReference>
<evidence type="ECO:0000313" key="6">
    <source>
        <dbReference type="EMBL" id="KRM04014.1"/>
    </source>
</evidence>
<evidence type="ECO:0000313" key="7">
    <source>
        <dbReference type="Proteomes" id="UP000051451"/>
    </source>
</evidence>
<dbReference type="Proteomes" id="UP000051451">
    <property type="component" value="Unassembled WGS sequence"/>
</dbReference>
<evidence type="ECO:0000256" key="2">
    <source>
        <dbReference type="ARBA" id="ARBA00023015"/>
    </source>
</evidence>
<gene>
    <name evidence="6" type="ORF">FC89_GL002417</name>
</gene>
<proteinExistence type="inferred from homology"/>
<dbReference type="PROSITE" id="PS50931">
    <property type="entry name" value="HTH_LYSR"/>
    <property type="match status" value="1"/>
</dbReference>
<dbReference type="InterPro" id="IPR036388">
    <property type="entry name" value="WH-like_DNA-bd_sf"/>
</dbReference>
<sequence length="309" mass="35518">MNQGGIIIRLLQLRYFLTTAELQNITQAAKKLHVSQPSLSRTIIELENELDCNLFIRNSRSIILSEKGKYFYQKIKNSLNIIDSAVQKVSTDKNPYKQVISLRCEKSSQIIPAVMNNLKSSLPNVDIQLVQRGLEDDWMDHCDFEFSTQKIKSNKNFLLLKEEIFVAVSKKSSLAAQKNIALQDLKYQNIIMSQPNPLRNVIESFFSKNNITLKPKFVTSDIATQHALTKSNFGVCFVPQHTWLYSDFSDTCLLHLSPQKIFRNVYLSFYPSKANKKYHAQAQKIIIDYFKKLEQSKTASRPSIITVNE</sequence>
<organism evidence="6 7">
    <name type="scientific">Liquorilactobacillus ghanensis DSM 18630</name>
    <dbReference type="NCBI Taxonomy" id="1423750"/>
    <lineage>
        <taxon>Bacteria</taxon>
        <taxon>Bacillati</taxon>
        <taxon>Bacillota</taxon>
        <taxon>Bacilli</taxon>
        <taxon>Lactobacillales</taxon>
        <taxon>Lactobacillaceae</taxon>
        <taxon>Liquorilactobacillus</taxon>
    </lineage>
</organism>
<dbReference type="GeneID" id="98320068"/>
<dbReference type="PANTHER" id="PTHR30419">
    <property type="entry name" value="HTH-TYPE TRANSCRIPTIONAL REGULATOR YBHD"/>
    <property type="match status" value="1"/>
</dbReference>
<evidence type="ECO:0000259" key="5">
    <source>
        <dbReference type="PROSITE" id="PS50931"/>
    </source>
</evidence>
<dbReference type="RefSeq" id="WP_057872754.1">
    <property type="nucleotide sequence ID" value="NZ_AZGB01000030.1"/>
</dbReference>
<dbReference type="SUPFAM" id="SSF53850">
    <property type="entry name" value="Periplasmic binding protein-like II"/>
    <property type="match status" value="1"/>
</dbReference>
<dbReference type="Gene3D" id="1.10.10.10">
    <property type="entry name" value="Winged helix-like DNA-binding domain superfamily/Winged helix DNA-binding domain"/>
    <property type="match status" value="1"/>
</dbReference>
<dbReference type="STRING" id="1423750.FC89_GL002417"/>
<keyword evidence="2" id="KW-0805">Transcription regulation</keyword>
<reference evidence="6 7" key="1">
    <citation type="journal article" date="2015" name="Genome Announc.">
        <title>Expanding the biotechnology potential of lactobacilli through comparative genomics of 213 strains and associated genera.</title>
        <authorList>
            <person name="Sun Z."/>
            <person name="Harris H.M."/>
            <person name="McCann A."/>
            <person name="Guo C."/>
            <person name="Argimon S."/>
            <person name="Zhang W."/>
            <person name="Yang X."/>
            <person name="Jeffery I.B."/>
            <person name="Cooney J.C."/>
            <person name="Kagawa T.F."/>
            <person name="Liu W."/>
            <person name="Song Y."/>
            <person name="Salvetti E."/>
            <person name="Wrobel A."/>
            <person name="Rasinkangas P."/>
            <person name="Parkhill J."/>
            <person name="Rea M.C."/>
            <person name="O'Sullivan O."/>
            <person name="Ritari J."/>
            <person name="Douillard F.P."/>
            <person name="Paul Ross R."/>
            <person name="Yang R."/>
            <person name="Briner A.E."/>
            <person name="Felis G.E."/>
            <person name="de Vos W.M."/>
            <person name="Barrangou R."/>
            <person name="Klaenhammer T.R."/>
            <person name="Caufield P.W."/>
            <person name="Cui Y."/>
            <person name="Zhang H."/>
            <person name="O'Toole P.W."/>
        </authorList>
    </citation>
    <scope>NUCLEOTIDE SEQUENCE [LARGE SCALE GENOMIC DNA]</scope>
    <source>
        <strain evidence="6 7">DSM 18630</strain>
    </source>
</reference>
<comment type="caution">
    <text evidence="6">The sequence shown here is derived from an EMBL/GenBank/DDBJ whole genome shotgun (WGS) entry which is preliminary data.</text>
</comment>
<dbReference type="PANTHER" id="PTHR30419:SF28">
    <property type="entry name" value="HTH-TYPE TRANSCRIPTIONAL REGULATOR BSDA"/>
    <property type="match status" value="1"/>
</dbReference>
<keyword evidence="4" id="KW-0804">Transcription</keyword>
<dbReference type="AlphaFoldDB" id="A0A0R1VEL6"/>
<dbReference type="Pfam" id="PF03466">
    <property type="entry name" value="LysR_substrate"/>
    <property type="match status" value="1"/>
</dbReference>
<dbReference type="CDD" id="cd05466">
    <property type="entry name" value="PBP2_LTTR_substrate"/>
    <property type="match status" value="1"/>
</dbReference>
<protein>
    <submittedName>
        <fullName evidence="6">LysR family transcriptional regulator</fullName>
    </submittedName>
</protein>
<dbReference type="GO" id="GO:0005829">
    <property type="term" value="C:cytosol"/>
    <property type="evidence" value="ECO:0007669"/>
    <property type="project" value="TreeGrafter"/>
</dbReference>
<keyword evidence="3" id="KW-0238">DNA-binding</keyword>
<dbReference type="FunFam" id="1.10.10.10:FF:000001">
    <property type="entry name" value="LysR family transcriptional regulator"/>
    <property type="match status" value="1"/>
</dbReference>
<keyword evidence="7" id="KW-1185">Reference proteome</keyword>
<dbReference type="InterPro" id="IPR050950">
    <property type="entry name" value="HTH-type_LysR_regulators"/>
</dbReference>
<dbReference type="InterPro" id="IPR036390">
    <property type="entry name" value="WH_DNA-bd_sf"/>
</dbReference>
<evidence type="ECO:0000256" key="3">
    <source>
        <dbReference type="ARBA" id="ARBA00023125"/>
    </source>
</evidence>
<evidence type="ECO:0000256" key="4">
    <source>
        <dbReference type="ARBA" id="ARBA00023163"/>
    </source>
</evidence>
<accession>A0A0R1VEL6</accession>
<dbReference type="GO" id="GO:0003677">
    <property type="term" value="F:DNA binding"/>
    <property type="evidence" value="ECO:0007669"/>
    <property type="project" value="UniProtKB-KW"/>
</dbReference>
<feature type="domain" description="HTH lysR-type" evidence="5">
    <location>
        <begin position="8"/>
        <end position="65"/>
    </location>
</feature>
<evidence type="ECO:0000256" key="1">
    <source>
        <dbReference type="ARBA" id="ARBA00009437"/>
    </source>
</evidence>
<name>A0A0R1VEL6_9LACO</name>
<comment type="similarity">
    <text evidence="1">Belongs to the LysR transcriptional regulatory family.</text>
</comment>
<dbReference type="InterPro" id="IPR000847">
    <property type="entry name" value="LysR_HTH_N"/>
</dbReference>
<dbReference type="SUPFAM" id="SSF46785">
    <property type="entry name" value="Winged helix' DNA-binding domain"/>
    <property type="match status" value="1"/>
</dbReference>
<dbReference type="Gene3D" id="3.40.190.290">
    <property type="match status" value="1"/>
</dbReference>
<dbReference type="InterPro" id="IPR005119">
    <property type="entry name" value="LysR_subst-bd"/>
</dbReference>
<dbReference type="OrthoDB" id="9803735at2"/>
<dbReference type="PATRIC" id="fig|1423750.3.peg.2459"/>
<dbReference type="Pfam" id="PF00126">
    <property type="entry name" value="HTH_1"/>
    <property type="match status" value="1"/>
</dbReference>
<dbReference type="PRINTS" id="PR00039">
    <property type="entry name" value="HTHLYSR"/>
</dbReference>
<dbReference type="EMBL" id="AZGB01000030">
    <property type="protein sequence ID" value="KRM04014.1"/>
    <property type="molecule type" value="Genomic_DNA"/>
</dbReference>